<evidence type="ECO:0000256" key="1">
    <source>
        <dbReference type="ARBA" id="ARBA00004193"/>
    </source>
</evidence>
<dbReference type="GO" id="GO:0005886">
    <property type="term" value="C:plasma membrane"/>
    <property type="evidence" value="ECO:0007669"/>
    <property type="project" value="UniProtKB-SubCell"/>
</dbReference>
<dbReference type="RefSeq" id="WP_111518849.1">
    <property type="nucleotide sequence ID" value="NZ_QKUB01000011.1"/>
</dbReference>
<sequence length="102" mass="11490">MKKINRFLITIGSITPLVAMPLIAAKCSNKTNKNKENINKKDLQTSLNVEKSSTTTNETKKQDKELISKQSSSPKKEPSELEKLKAQINDLIKEFEEISSKI</sequence>
<keyword evidence="7" id="KW-0449">Lipoprotein</keyword>
<gene>
    <name evidence="10" type="ORF">BCF89_11116</name>
</gene>
<keyword evidence="4" id="KW-0677">Repeat</keyword>
<evidence type="ECO:0000256" key="9">
    <source>
        <dbReference type="SAM" id="SignalP"/>
    </source>
</evidence>
<reference evidence="10 11" key="1">
    <citation type="submission" date="2018-06" db="EMBL/GenBank/DDBJ databases">
        <title>Genomic Encyclopedia of Archaeal and Bacterial Type Strains, Phase II (KMG-II): from individual species to whole genera.</title>
        <authorList>
            <person name="Goeker M."/>
        </authorList>
    </citation>
    <scope>NUCLEOTIDE SEQUENCE [LARGE SCALE GENOMIC DNA]</scope>
    <source>
        <strain evidence="10 11">ATCC 51348</strain>
    </source>
</reference>
<feature type="compositionally biased region" description="Basic and acidic residues" evidence="8">
    <location>
        <begin position="58"/>
        <end position="67"/>
    </location>
</feature>
<keyword evidence="5" id="KW-0472">Membrane</keyword>
<name>A0A2W7G578_9BACT</name>
<protein>
    <recommendedName>
        <fullName evidence="12">Variable surface lipoprotein</fullName>
    </recommendedName>
</protein>
<evidence type="ECO:0000313" key="10">
    <source>
        <dbReference type="EMBL" id="PZV98747.1"/>
    </source>
</evidence>
<evidence type="ECO:0000256" key="2">
    <source>
        <dbReference type="ARBA" id="ARBA00022475"/>
    </source>
</evidence>
<evidence type="ECO:0000256" key="4">
    <source>
        <dbReference type="ARBA" id="ARBA00022737"/>
    </source>
</evidence>
<dbReference type="NCBIfam" id="NF033817">
    <property type="entry name" value="Mplas_variab_LP"/>
    <property type="match status" value="1"/>
</dbReference>
<accession>A0A2W7G578</accession>
<comment type="subcellular location">
    <subcellularLocation>
        <location evidence="1">Cell membrane</location>
        <topology evidence="1">Lipid-anchor</topology>
    </subcellularLocation>
</comment>
<evidence type="ECO:0000256" key="5">
    <source>
        <dbReference type="ARBA" id="ARBA00023136"/>
    </source>
</evidence>
<feature type="compositionally biased region" description="Basic and acidic residues" evidence="8">
    <location>
        <begin position="33"/>
        <end position="43"/>
    </location>
</feature>
<keyword evidence="6" id="KW-0564">Palmitate</keyword>
<proteinExistence type="predicted"/>
<organism evidence="10 11">
    <name type="scientific">Metamycoplasma auris</name>
    <dbReference type="NCBI Taxonomy" id="51363"/>
    <lineage>
        <taxon>Bacteria</taxon>
        <taxon>Bacillati</taxon>
        <taxon>Mycoplasmatota</taxon>
        <taxon>Mycoplasmoidales</taxon>
        <taxon>Metamycoplasmataceae</taxon>
        <taxon>Metamycoplasma</taxon>
    </lineage>
</organism>
<evidence type="ECO:0000313" key="11">
    <source>
        <dbReference type="Proteomes" id="UP000249646"/>
    </source>
</evidence>
<dbReference type="EMBL" id="QKUB01000011">
    <property type="protein sequence ID" value="PZV98747.1"/>
    <property type="molecule type" value="Genomic_DNA"/>
</dbReference>
<evidence type="ECO:0000256" key="7">
    <source>
        <dbReference type="ARBA" id="ARBA00023288"/>
    </source>
</evidence>
<feature type="signal peptide" evidence="9">
    <location>
        <begin position="1"/>
        <end position="24"/>
    </location>
</feature>
<evidence type="ECO:0000256" key="3">
    <source>
        <dbReference type="ARBA" id="ARBA00022729"/>
    </source>
</evidence>
<keyword evidence="2" id="KW-1003">Cell membrane</keyword>
<feature type="region of interest" description="Disordered" evidence="8">
    <location>
        <begin position="33"/>
        <end position="82"/>
    </location>
</feature>
<dbReference type="AlphaFoldDB" id="A0A2W7G578"/>
<feature type="chain" id="PRO_5016143485" description="Variable surface lipoprotein" evidence="9">
    <location>
        <begin position="25"/>
        <end position="102"/>
    </location>
</feature>
<keyword evidence="3 9" id="KW-0732">Signal</keyword>
<evidence type="ECO:0000256" key="8">
    <source>
        <dbReference type="SAM" id="MobiDB-lite"/>
    </source>
</evidence>
<comment type="caution">
    <text evidence="10">The sequence shown here is derived from an EMBL/GenBank/DDBJ whole genome shotgun (WGS) entry which is preliminary data.</text>
</comment>
<dbReference type="Proteomes" id="UP000249646">
    <property type="component" value="Unassembled WGS sequence"/>
</dbReference>
<dbReference type="InterPro" id="IPR049890">
    <property type="entry name" value="VlpA-F-like_signal"/>
</dbReference>
<keyword evidence="11" id="KW-1185">Reference proteome</keyword>
<evidence type="ECO:0000256" key="6">
    <source>
        <dbReference type="ARBA" id="ARBA00023139"/>
    </source>
</evidence>
<evidence type="ECO:0008006" key="12">
    <source>
        <dbReference type="Google" id="ProtNLM"/>
    </source>
</evidence>